<feature type="region of interest" description="Disordered" evidence="1">
    <location>
        <begin position="57"/>
        <end position="78"/>
    </location>
</feature>
<dbReference type="AlphaFoldDB" id="A0A1J3K1A2"/>
<evidence type="ECO:0000259" key="2">
    <source>
        <dbReference type="Pfam" id="PF14372"/>
    </source>
</evidence>
<feature type="compositionally biased region" description="Polar residues" evidence="1">
    <location>
        <begin position="67"/>
        <end position="78"/>
    </location>
</feature>
<sequence>MNKLLIVASVFDPRKKMKFALMCFEKLYGKDSLEYGILSESILDILKRLFDEYSASASKSTSSGGTVNSQGQGISSTHSQDQVRLVFSKRTLANGVGYERMDNIFEELVQQSGI</sequence>
<feature type="compositionally biased region" description="Low complexity" evidence="1">
    <location>
        <begin position="57"/>
        <end position="66"/>
    </location>
</feature>
<proteinExistence type="predicted"/>
<reference evidence="3" key="1">
    <citation type="submission" date="2016-07" db="EMBL/GenBank/DDBJ databases">
        <title>De novo transcriptome assembly of four accessions of the metal hyperaccumulator plant Noccaea caerulescens.</title>
        <authorList>
            <person name="Blande D."/>
            <person name="Halimaa P."/>
            <person name="Tervahauta A.I."/>
            <person name="Aarts M.G."/>
            <person name="Karenlampi S.O."/>
        </authorList>
    </citation>
    <scope>NUCLEOTIDE SEQUENCE</scope>
</reference>
<organism evidence="3">
    <name type="scientific">Noccaea caerulescens</name>
    <name type="common">Alpine penny-cress</name>
    <name type="synonym">Thlaspi caerulescens</name>
    <dbReference type="NCBI Taxonomy" id="107243"/>
    <lineage>
        <taxon>Eukaryota</taxon>
        <taxon>Viridiplantae</taxon>
        <taxon>Streptophyta</taxon>
        <taxon>Embryophyta</taxon>
        <taxon>Tracheophyta</taxon>
        <taxon>Spermatophyta</taxon>
        <taxon>Magnoliopsida</taxon>
        <taxon>eudicotyledons</taxon>
        <taxon>Gunneridae</taxon>
        <taxon>Pentapetalae</taxon>
        <taxon>rosids</taxon>
        <taxon>malvids</taxon>
        <taxon>Brassicales</taxon>
        <taxon>Brassicaceae</taxon>
        <taxon>Coluteocarpeae</taxon>
        <taxon>Noccaea</taxon>
    </lineage>
</organism>
<dbReference type="InterPro" id="IPR025525">
    <property type="entry name" value="hAT-like_transposase_RNase-H"/>
</dbReference>
<dbReference type="EMBL" id="GEVM01007439">
    <property type="protein sequence ID" value="JAU98499.1"/>
    <property type="molecule type" value="Transcribed_RNA"/>
</dbReference>
<evidence type="ECO:0000313" key="3">
    <source>
        <dbReference type="EMBL" id="JAU98499.1"/>
    </source>
</evidence>
<protein>
    <recommendedName>
        <fullName evidence="2">hAT-like transposase RNase-H fold domain-containing protein</fullName>
    </recommendedName>
</protein>
<name>A0A1J3K1A2_NOCCA</name>
<accession>A0A1J3K1A2</accession>
<dbReference type="Pfam" id="PF14372">
    <property type="entry name" value="hAT-like_RNase-H"/>
    <property type="match status" value="1"/>
</dbReference>
<feature type="domain" description="hAT-like transposase RNase-H fold" evidence="2">
    <location>
        <begin position="2"/>
        <end position="53"/>
    </location>
</feature>
<evidence type="ECO:0000256" key="1">
    <source>
        <dbReference type="SAM" id="MobiDB-lite"/>
    </source>
</evidence>
<dbReference type="GO" id="GO:0003677">
    <property type="term" value="F:DNA binding"/>
    <property type="evidence" value="ECO:0007669"/>
    <property type="project" value="InterPro"/>
</dbReference>
<gene>
    <name evidence="3" type="ORF">MP_TR6212_c5_g1_i1_g.17882</name>
</gene>